<evidence type="ECO:0000313" key="3">
    <source>
        <dbReference type="EMBL" id="AQQ15465.1"/>
    </source>
</evidence>
<gene>
    <name evidence="3" type="ORF">CGLAU_07550</name>
</gene>
<dbReference type="Proteomes" id="UP000217209">
    <property type="component" value="Chromosome"/>
</dbReference>
<organism evidence="3 4">
    <name type="scientific">Corynebacterium glaucum</name>
    <dbReference type="NCBI Taxonomy" id="187491"/>
    <lineage>
        <taxon>Bacteria</taxon>
        <taxon>Bacillati</taxon>
        <taxon>Actinomycetota</taxon>
        <taxon>Actinomycetes</taxon>
        <taxon>Mycobacteriales</taxon>
        <taxon>Corynebacteriaceae</taxon>
        <taxon>Corynebacterium</taxon>
    </lineage>
</organism>
<dbReference type="AlphaFoldDB" id="A0A1Q2HX94"/>
<dbReference type="RefSeq" id="WP_095660148.1">
    <property type="nucleotide sequence ID" value="NZ_BAAAKB010000002.1"/>
</dbReference>
<dbReference type="SUPFAM" id="SSF54909">
    <property type="entry name" value="Dimeric alpha+beta barrel"/>
    <property type="match status" value="1"/>
</dbReference>
<dbReference type="EMBL" id="CP019688">
    <property type="protein sequence ID" value="AQQ15465.1"/>
    <property type="molecule type" value="Genomic_DNA"/>
</dbReference>
<name>A0A1Q2HX94_9CORY</name>
<comment type="similarity">
    <text evidence="1">Belongs to the YciI family.</text>
</comment>
<evidence type="ECO:0000256" key="1">
    <source>
        <dbReference type="ARBA" id="ARBA00007689"/>
    </source>
</evidence>
<evidence type="ECO:0000313" key="4">
    <source>
        <dbReference type="Proteomes" id="UP000217209"/>
    </source>
</evidence>
<reference evidence="3 4" key="1">
    <citation type="submission" date="2016-12" db="EMBL/GenBank/DDBJ databases">
        <authorList>
            <person name="Song W.-J."/>
            <person name="Kurnit D.M."/>
        </authorList>
    </citation>
    <scope>NUCLEOTIDE SEQUENCE [LARGE SCALE GENOMIC DNA]</scope>
    <source>
        <strain evidence="3 4">DSM 30827</strain>
    </source>
</reference>
<dbReference type="KEGG" id="cgv:CGLAU_07550"/>
<protein>
    <submittedName>
        <fullName evidence="3">YciI-like protein</fullName>
    </submittedName>
</protein>
<dbReference type="Pfam" id="PF03795">
    <property type="entry name" value="YCII"/>
    <property type="match status" value="1"/>
</dbReference>
<dbReference type="OrthoDB" id="8968203at2"/>
<dbReference type="InterPro" id="IPR005545">
    <property type="entry name" value="YCII"/>
</dbReference>
<evidence type="ECO:0000259" key="2">
    <source>
        <dbReference type="Pfam" id="PF03795"/>
    </source>
</evidence>
<sequence>MKYFACTYTYGDDAALIDATRPKHREFISNQLGLGRIVGSGPYVDGTQALIIIQLPDTATESDATELMDQDPYIAAGALAKREIREWNPVSNIFS</sequence>
<accession>A0A1Q2HX94</accession>
<keyword evidence="4" id="KW-1185">Reference proteome</keyword>
<proteinExistence type="inferred from homology"/>
<dbReference type="Gene3D" id="3.30.70.1060">
    <property type="entry name" value="Dimeric alpha+beta barrel"/>
    <property type="match status" value="1"/>
</dbReference>
<dbReference type="InterPro" id="IPR011008">
    <property type="entry name" value="Dimeric_a/b-barrel"/>
</dbReference>
<feature type="domain" description="YCII-related" evidence="2">
    <location>
        <begin position="1"/>
        <end position="88"/>
    </location>
</feature>